<dbReference type="Proteomes" id="UP000718593">
    <property type="component" value="Unassembled WGS sequence"/>
</dbReference>
<accession>A0A930BW14</accession>
<protein>
    <submittedName>
        <fullName evidence="1">Uncharacterized protein</fullName>
    </submittedName>
</protein>
<reference evidence="1" key="1">
    <citation type="submission" date="2020-04" db="EMBL/GenBank/DDBJ databases">
        <title>Deep metagenomics examines the oral microbiome during advanced dental caries in children, revealing novel taxa and co-occurrences with host molecules.</title>
        <authorList>
            <person name="Baker J.L."/>
            <person name="Morton J.T."/>
            <person name="Dinis M."/>
            <person name="Alvarez R."/>
            <person name="Tran N.C."/>
            <person name="Knight R."/>
            <person name="Edlund A."/>
        </authorList>
    </citation>
    <scope>NUCLEOTIDE SEQUENCE</scope>
    <source>
        <strain evidence="1">JCVI_32_bin.24</strain>
    </source>
</reference>
<name>A0A930BW14_9RHOO</name>
<comment type="caution">
    <text evidence="1">The sequence shown here is derived from an EMBL/GenBank/DDBJ whole genome shotgun (WGS) entry which is preliminary data.</text>
</comment>
<gene>
    <name evidence="1" type="ORF">HXL68_07150</name>
</gene>
<organism evidence="1 2">
    <name type="scientific">Dechloromonas agitata</name>
    <dbReference type="NCBI Taxonomy" id="73030"/>
    <lineage>
        <taxon>Bacteria</taxon>
        <taxon>Pseudomonadati</taxon>
        <taxon>Pseudomonadota</taxon>
        <taxon>Betaproteobacteria</taxon>
        <taxon>Rhodocyclales</taxon>
        <taxon>Azonexaceae</taxon>
        <taxon>Dechloromonas</taxon>
    </lineage>
</organism>
<sequence length="108" mass="11835">MADTKAFAAETMRMLFELDREDDPRLYDDLIRFKKGTKRINRLRLLAHEGERYLSGGAEPGPAVRPPLVETGAAHTGPLSVFDMPAAADVFADPITDGGARPQEESHA</sequence>
<evidence type="ECO:0000313" key="1">
    <source>
        <dbReference type="EMBL" id="MBF1164800.1"/>
    </source>
</evidence>
<proteinExistence type="predicted"/>
<dbReference type="EMBL" id="JABZMI010000112">
    <property type="protein sequence ID" value="MBF1164800.1"/>
    <property type="molecule type" value="Genomic_DNA"/>
</dbReference>
<dbReference type="AlphaFoldDB" id="A0A930BW14"/>
<evidence type="ECO:0000313" key="2">
    <source>
        <dbReference type="Proteomes" id="UP000718593"/>
    </source>
</evidence>